<accession>A0ABV7L7P6</accession>
<proteinExistence type="predicted"/>
<keyword evidence="2" id="KW-1185">Reference proteome</keyword>
<evidence type="ECO:0000313" key="1">
    <source>
        <dbReference type="EMBL" id="MFC3230383.1"/>
    </source>
</evidence>
<evidence type="ECO:0008006" key="3">
    <source>
        <dbReference type="Google" id="ProtNLM"/>
    </source>
</evidence>
<evidence type="ECO:0000313" key="2">
    <source>
        <dbReference type="Proteomes" id="UP001595528"/>
    </source>
</evidence>
<gene>
    <name evidence="1" type="ORF">ACFOGJ_24250</name>
</gene>
<reference evidence="2" key="1">
    <citation type="journal article" date="2019" name="Int. J. Syst. Evol. Microbiol.">
        <title>The Global Catalogue of Microorganisms (GCM) 10K type strain sequencing project: providing services to taxonomists for standard genome sequencing and annotation.</title>
        <authorList>
            <consortium name="The Broad Institute Genomics Platform"/>
            <consortium name="The Broad Institute Genome Sequencing Center for Infectious Disease"/>
            <person name="Wu L."/>
            <person name="Ma J."/>
        </authorList>
    </citation>
    <scope>NUCLEOTIDE SEQUENCE [LARGE SCALE GENOMIC DNA]</scope>
    <source>
        <strain evidence="2">KCTC 42964</strain>
    </source>
</reference>
<dbReference type="Proteomes" id="UP001595528">
    <property type="component" value="Unassembled WGS sequence"/>
</dbReference>
<dbReference type="RefSeq" id="WP_379905507.1">
    <property type="nucleotide sequence ID" value="NZ_JBHRTR010000044.1"/>
</dbReference>
<dbReference type="EMBL" id="JBHRTR010000044">
    <property type="protein sequence ID" value="MFC3230383.1"/>
    <property type="molecule type" value="Genomic_DNA"/>
</dbReference>
<name>A0ABV7L7P6_9PROT</name>
<organism evidence="1 2">
    <name type="scientific">Marinibaculum pumilum</name>
    <dbReference type="NCBI Taxonomy" id="1766165"/>
    <lineage>
        <taxon>Bacteria</taxon>
        <taxon>Pseudomonadati</taxon>
        <taxon>Pseudomonadota</taxon>
        <taxon>Alphaproteobacteria</taxon>
        <taxon>Rhodospirillales</taxon>
        <taxon>Rhodospirillaceae</taxon>
        <taxon>Marinibaculum</taxon>
    </lineage>
</organism>
<comment type="caution">
    <text evidence="1">The sequence shown here is derived from an EMBL/GenBank/DDBJ whole genome shotgun (WGS) entry which is preliminary data.</text>
</comment>
<protein>
    <recommendedName>
        <fullName evidence="3">DUF1631 family protein</fullName>
    </recommendedName>
</protein>
<sequence>MADAIATAFRLPHHLWLRVRVHAVATRRDVTDVVSDALETALADWLQEPPPQRPSGRLDRLRRATAKLAELEALATLYANHDGTTRPARAVDDALPAPAGGFVRDGHLQVHPDRLTQLRPKLTRRLWKHWRAWCLYTDTDPNEAARAALESYLGYQIPTGGQAAAAIREALADVRATLDRLLAEPSDQSF</sequence>